<dbReference type="KEGG" id="pif:PITG_08233"/>
<dbReference type="InterPro" id="IPR044566">
    <property type="entry name" value="RMV1-like"/>
</dbReference>
<keyword evidence="6" id="KW-1185">Reference proteome</keyword>
<evidence type="ECO:0000256" key="4">
    <source>
        <dbReference type="SAM" id="Phobius"/>
    </source>
</evidence>
<keyword evidence="4" id="KW-1133">Transmembrane helix</keyword>
<dbReference type="RefSeq" id="XP_002904388.1">
    <property type="nucleotide sequence ID" value="XM_002904342.1"/>
</dbReference>
<keyword evidence="4" id="KW-0812">Transmembrane</keyword>
<dbReference type="PANTHER" id="PTHR45826">
    <property type="entry name" value="POLYAMINE TRANSPORTER PUT1"/>
    <property type="match status" value="1"/>
</dbReference>
<gene>
    <name evidence="5" type="ORF">PITG_08233</name>
</gene>
<dbReference type="AlphaFoldDB" id="D0N9S8"/>
<accession>D0N9S8</accession>
<evidence type="ECO:0000256" key="2">
    <source>
        <dbReference type="ARBA" id="ARBA00022448"/>
    </source>
</evidence>
<dbReference type="GO" id="GO:0005886">
    <property type="term" value="C:plasma membrane"/>
    <property type="evidence" value="ECO:0007669"/>
    <property type="project" value="UniProtKB-SubCell"/>
</dbReference>
<evidence type="ECO:0000256" key="1">
    <source>
        <dbReference type="ARBA" id="ARBA00004651"/>
    </source>
</evidence>
<dbReference type="OrthoDB" id="103326at2759"/>
<evidence type="ECO:0000256" key="3">
    <source>
        <dbReference type="ARBA" id="ARBA00022475"/>
    </source>
</evidence>
<dbReference type="eggNOG" id="KOG1287">
    <property type="taxonomic scope" value="Eukaryota"/>
</dbReference>
<proteinExistence type="predicted"/>
<dbReference type="VEuPathDB" id="FungiDB:PITG_08233"/>
<protein>
    <recommendedName>
        <fullName evidence="7">Amino Acid-Polyamine-Organocation (APC) Family</fullName>
    </recommendedName>
</protein>
<dbReference type="EMBL" id="DS028129">
    <property type="protein sequence ID" value="EEY54566.1"/>
    <property type="molecule type" value="Genomic_DNA"/>
</dbReference>
<keyword evidence="4" id="KW-0472">Membrane</keyword>
<keyword evidence="3" id="KW-1003">Cell membrane</keyword>
<dbReference type="GO" id="GO:0022857">
    <property type="term" value="F:transmembrane transporter activity"/>
    <property type="evidence" value="ECO:0007669"/>
    <property type="project" value="InterPro"/>
</dbReference>
<reference evidence="6" key="1">
    <citation type="journal article" date="2009" name="Nature">
        <title>Genome sequence and analysis of the Irish potato famine pathogen Phytophthora infestans.</title>
        <authorList>
            <consortium name="The Broad Institute Genome Sequencing Platform"/>
            <person name="Haas B.J."/>
            <person name="Kamoun S."/>
            <person name="Zody M.C."/>
            <person name="Jiang R.H."/>
            <person name="Handsaker R.E."/>
            <person name="Cano L.M."/>
            <person name="Grabherr M."/>
            <person name="Kodira C.D."/>
            <person name="Raffaele S."/>
            <person name="Torto-Alalibo T."/>
            <person name="Bozkurt T.O."/>
            <person name="Ah-Fong A.M."/>
            <person name="Alvarado L."/>
            <person name="Anderson V.L."/>
            <person name="Armstrong M.R."/>
            <person name="Avrova A."/>
            <person name="Baxter L."/>
            <person name="Beynon J."/>
            <person name="Boevink P.C."/>
            <person name="Bollmann S.R."/>
            <person name="Bos J.I."/>
            <person name="Bulone V."/>
            <person name="Cai G."/>
            <person name="Cakir C."/>
            <person name="Carrington J.C."/>
            <person name="Chawner M."/>
            <person name="Conti L."/>
            <person name="Costanzo S."/>
            <person name="Ewan R."/>
            <person name="Fahlgren N."/>
            <person name="Fischbach M.A."/>
            <person name="Fugelstad J."/>
            <person name="Gilroy E.M."/>
            <person name="Gnerre S."/>
            <person name="Green P.J."/>
            <person name="Grenville-Briggs L.J."/>
            <person name="Griffith J."/>
            <person name="Grunwald N.J."/>
            <person name="Horn K."/>
            <person name="Horner N.R."/>
            <person name="Hu C.H."/>
            <person name="Huitema E."/>
            <person name="Jeong D.H."/>
            <person name="Jones A.M."/>
            <person name="Jones J.D."/>
            <person name="Jones R.W."/>
            <person name="Karlsson E.K."/>
            <person name="Kunjeti S.G."/>
            <person name="Lamour K."/>
            <person name="Liu Z."/>
            <person name="Ma L."/>
            <person name="Maclean D."/>
            <person name="Chibucos M.C."/>
            <person name="McDonald H."/>
            <person name="McWalters J."/>
            <person name="Meijer H.J."/>
            <person name="Morgan W."/>
            <person name="Morris P.F."/>
            <person name="Munro C.A."/>
            <person name="O'Neill K."/>
            <person name="Ospina-Giraldo M."/>
            <person name="Pinzon A."/>
            <person name="Pritchard L."/>
            <person name="Ramsahoye B."/>
            <person name="Ren Q."/>
            <person name="Restrepo S."/>
            <person name="Roy S."/>
            <person name="Sadanandom A."/>
            <person name="Savidor A."/>
            <person name="Schornack S."/>
            <person name="Schwartz D.C."/>
            <person name="Schumann U.D."/>
            <person name="Schwessinger B."/>
            <person name="Seyer L."/>
            <person name="Sharpe T."/>
            <person name="Silvar C."/>
            <person name="Song J."/>
            <person name="Studholme D.J."/>
            <person name="Sykes S."/>
            <person name="Thines M."/>
            <person name="van de Vondervoort P.J."/>
            <person name="Phuntumart V."/>
            <person name="Wawra S."/>
            <person name="Weide R."/>
            <person name="Win J."/>
            <person name="Young C."/>
            <person name="Zhou S."/>
            <person name="Fry W."/>
            <person name="Meyers B.C."/>
            <person name="van West P."/>
            <person name="Ristaino J."/>
            <person name="Govers F."/>
            <person name="Birch P.R."/>
            <person name="Whisson S.C."/>
            <person name="Judelson H.S."/>
            <person name="Nusbaum C."/>
        </authorList>
    </citation>
    <scope>NUCLEOTIDE SEQUENCE [LARGE SCALE GENOMIC DNA]</scope>
    <source>
        <strain evidence="6">T30-4</strain>
    </source>
</reference>
<evidence type="ECO:0008006" key="7">
    <source>
        <dbReference type="Google" id="ProtNLM"/>
    </source>
</evidence>
<feature type="transmembrane region" description="Helical" evidence="4">
    <location>
        <begin position="84"/>
        <end position="104"/>
    </location>
</feature>
<dbReference type="OMA" id="FDSMLIM"/>
<feature type="transmembrane region" description="Helical" evidence="4">
    <location>
        <begin position="44"/>
        <end position="63"/>
    </location>
</feature>
<name>D0N9S8_PHYIT</name>
<dbReference type="STRING" id="403677.D0N9S8"/>
<dbReference type="HOGENOM" id="CLU_1889844_0_0_1"/>
<dbReference type="InParanoid" id="D0N9S8"/>
<sequence length="135" mass="15001">MADNRLAPRVLAKRSVRFQSPRNAALLTLVLMLALINLDFDSMLIMTNAYSAGVQLVIIAAIIKLRRDLPYIARPTKVPGGIPLLFAMAVAPTFMFGYITFYALRSMVSAILMVAFFVPGVAYAGYRFYYLRSLA</sequence>
<dbReference type="GeneID" id="9464317"/>
<dbReference type="PANTHER" id="PTHR45826:SF2">
    <property type="entry name" value="AMINO ACID TRANSPORTER"/>
    <property type="match status" value="1"/>
</dbReference>
<feature type="transmembrane region" description="Helical" evidence="4">
    <location>
        <begin position="21"/>
        <end position="38"/>
    </location>
</feature>
<comment type="subcellular location">
    <subcellularLocation>
        <location evidence="1">Cell membrane</location>
        <topology evidence="1">Multi-pass membrane protein</topology>
    </subcellularLocation>
</comment>
<dbReference type="Gene3D" id="1.20.1740.10">
    <property type="entry name" value="Amino acid/polyamine transporter I"/>
    <property type="match status" value="1"/>
</dbReference>
<evidence type="ECO:0000313" key="6">
    <source>
        <dbReference type="Proteomes" id="UP000006643"/>
    </source>
</evidence>
<keyword evidence="2" id="KW-0813">Transport</keyword>
<evidence type="ECO:0000313" key="5">
    <source>
        <dbReference type="EMBL" id="EEY54566.1"/>
    </source>
</evidence>
<dbReference type="Proteomes" id="UP000006643">
    <property type="component" value="Unassembled WGS sequence"/>
</dbReference>
<feature type="transmembrane region" description="Helical" evidence="4">
    <location>
        <begin position="110"/>
        <end position="129"/>
    </location>
</feature>
<organism evidence="5 6">
    <name type="scientific">Phytophthora infestans (strain T30-4)</name>
    <name type="common">Potato late blight agent</name>
    <dbReference type="NCBI Taxonomy" id="403677"/>
    <lineage>
        <taxon>Eukaryota</taxon>
        <taxon>Sar</taxon>
        <taxon>Stramenopiles</taxon>
        <taxon>Oomycota</taxon>
        <taxon>Peronosporomycetes</taxon>
        <taxon>Peronosporales</taxon>
        <taxon>Peronosporaceae</taxon>
        <taxon>Phytophthora</taxon>
    </lineage>
</organism>